<dbReference type="GO" id="GO:0003723">
    <property type="term" value="F:RNA binding"/>
    <property type="evidence" value="ECO:0007669"/>
    <property type="project" value="UniProtKB-KW"/>
</dbReference>
<comment type="caution">
    <text evidence="16">The sequence shown here is derived from an EMBL/GenBank/DDBJ whole genome shotgun (WGS) entry which is preliminary data.</text>
</comment>
<evidence type="ECO:0000256" key="11">
    <source>
        <dbReference type="ARBA" id="ARBA00022932"/>
    </source>
</evidence>
<dbReference type="GO" id="GO:0006310">
    <property type="term" value="P:DNA recombination"/>
    <property type="evidence" value="ECO:0007669"/>
    <property type="project" value="UniProtKB-KW"/>
</dbReference>
<name>A0A9Q3H9E0_9BASI</name>
<dbReference type="GO" id="GO:0046872">
    <property type="term" value="F:metal ion binding"/>
    <property type="evidence" value="ECO:0007669"/>
    <property type="project" value="UniProtKB-KW"/>
</dbReference>
<dbReference type="SUPFAM" id="SSF53098">
    <property type="entry name" value="Ribonuclease H-like"/>
    <property type="match status" value="1"/>
</dbReference>
<dbReference type="EMBL" id="AVOT02013911">
    <property type="protein sequence ID" value="MBW0496943.1"/>
    <property type="molecule type" value="Genomic_DNA"/>
</dbReference>
<evidence type="ECO:0000256" key="12">
    <source>
        <dbReference type="ARBA" id="ARBA00023172"/>
    </source>
</evidence>
<keyword evidence="6" id="KW-0378">Hydrolase</keyword>
<dbReference type="Gene3D" id="3.30.420.10">
    <property type="entry name" value="Ribonuclease H-like superfamily/Ribonuclease H"/>
    <property type="match status" value="1"/>
</dbReference>
<keyword evidence="3" id="KW-0540">Nuclease</keyword>
<dbReference type="Pfam" id="PF00665">
    <property type="entry name" value="rve"/>
    <property type="match status" value="1"/>
</dbReference>
<evidence type="ECO:0000256" key="10">
    <source>
        <dbReference type="ARBA" id="ARBA00022918"/>
    </source>
</evidence>
<accession>A0A9Q3H9E0</accession>
<keyword evidence="2" id="KW-0548">Nucleotidyltransferase</keyword>
<evidence type="ECO:0000256" key="6">
    <source>
        <dbReference type="ARBA" id="ARBA00022801"/>
    </source>
</evidence>
<dbReference type="PANTHER" id="PTHR42648">
    <property type="entry name" value="TRANSPOSASE, PUTATIVE-RELATED"/>
    <property type="match status" value="1"/>
</dbReference>
<organism evidence="16 17">
    <name type="scientific">Austropuccinia psidii MF-1</name>
    <dbReference type="NCBI Taxonomy" id="1389203"/>
    <lineage>
        <taxon>Eukaryota</taxon>
        <taxon>Fungi</taxon>
        <taxon>Dikarya</taxon>
        <taxon>Basidiomycota</taxon>
        <taxon>Pucciniomycotina</taxon>
        <taxon>Pucciniomycetes</taxon>
        <taxon>Pucciniales</taxon>
        <taxon>Sphaerophragmiaceae</taxon>
        <taxon>Austropuccinia</taxon>
    </lineage>
</organism>
<evidence type="ECO:0000256" key="5">
    <source>
        <dbReference type="ARBA" id="ARBA00022759"/>
    </source>
</evidence>
<evidence type="ECO:0000256" key="1">
    <source>
        <dbReference type="ARBA" id="ARBA00022578"/>
    </source>
</evidence>
<dbReference type="InterPro" id="IPR001584">
    <property type="entry name" value="Integrase_cat-core"/>
</dbReference>
<dbReference type="GO" id="GO:0015074">
    <property type="term" value="P:DNA integration"/>
    <property type="evidence" value="ECO:0007669"/>
    <property type="project" value="UniProtKB-KW"/>
</dbReference>
<feature type="domain" description="Integrase catalytic" evidence="15">
    <location>
        <begin position="1"/>
        <end position="140"/>
    </location>
</feature>
<sequence>MCGPISPQSINGNNYFLTIVDDYSGYIGGIPFSKKSDVKSILKFIILNEEKKRNYTSFMVVSDGGEELTSKKLKDFFIEKGIKHLLSKPYHPEHNEKAERSNRTTIEATRAILASSKLPKYLWDECFKSALVGLNQILVS</sequence>
<keyword evidence="5" id="KW-0255">Endonuclease</keyword>
<dbReference type="InterPro" id="IPR039537">
    <property type="entry name" value="Retrotran_Ty1/copia-like"/>
</dbReference>
<evidence type="ECO:0000256" key="2">
    <source>
        <dbReference type="ARBA" id="ARBA00022695"/>
    </source>
</evidence>
<dbReference type="PANTHER" id="PTHR42648:SF11">
    <property type="entry name" value="TRANSPOSON TY4-P GAG-POL POLYPROTEIN"/>
    <property type="match status" value="1"/>
</dbReference>
<keyword evidence="4" id="KW-0479">Metal-binding</keyword>
<keyword evidence="7" id="KW-0460">Magnesium</keyword>
<keyword evidence="8" id="KW-0694">RNA-binding</keyword>
<gene>
    <name evidence="16" type="ORF">O181_036658</name>
</gene>
<comment type="catalytic activity">
    <reaction evidence="14">
        <text>DNA(n) + a 2'-deoxyribonucleoside 5'-triphosphate = DNA(n+1) + diphosphate</text>
        <dbReference type="Rhea" id="RHEA:22508"/>
        <dbReference type="Rhea" id="RHEA-COMP:17339"/>
        <dbReference type="Rhea" id="RHEA-COMP:17340"/>
        <dbReference type="ChEBI" id="CHEBI:33019"/>
        <dbReference type="ChEBI" id="CHEBI:61560"/>
        <dbReference type="ChEBI" id="CHEBI:173112"/>
        <dbReference type="EC" id="2.7.7.7"/>
    </reaction>
</comment>
<keyword evidence="12" id="KW-0233">DNA recombination</keyword>
<evidence type="ECO:0000256" key="3">
    <source>
        <dbReference type="ARBA" id="ARBA00022722"/>
    </source>
</evidence>
<reference evidence="16" key="1">
    <citation type="submission" date="2021-03" db="EMBL/GenBank/DDBJ databases">
        <title>Draft genome sequence of rust myrtle Austropuccinia psidii MF-1, a brazilian biotype.</title>
        <authorList>
            <person name="Quecine M.C."/>
            <person name="Pachon D.M.R."/>
            <person name="Bonatelli M.L."/>
            <person name="Correr F.H."/>
            <person name="Franceschini L.M."/>
            <person name="Leite T.F."/>
            <person name="Margarido G.R.A."/>
            <person name="Almeida C.A."/>
            <person name="Ferrarezi J.A."/>
            <person name="Labate C.A."/>
        </authorList>
    </citation>
    <scope>NUCLEOTIDE SEQUENCE</scope>
    <source>
        <strain evidence="16">MF-1</strain>
    </source>
</reference>
<keyword evidence="10" id="KW-0695">RNA-directed DNA polymerase</keyword>
<comment type="catalytic activity">
    <reaction evidence="13">
        <text>DNA(n) + a 2'-deoxyribonucleoside 5'-triphosphate = DNA(n+1) + diphosphate</text>
        <dbReference type="Rhea" id="RHEA:22508"/>
        <dbReference type="Rhea" id="RHEA-COMP:17339"/>
        <dbReference type="Rhea" id="RHEA-COMP:17340"/>
        <dbReference type="ChEBI" id="CHEBI:33019"/>
        <dbReference type="ChEBI" id="CHEBI:61560"/>
        <dbReference type="ChEBI" id="CHEBI:173112"/>
        <dbReference type="EC" id="2.7.7.49"/>
    </reaction>
</comment>
<dbReference type="GO" id="GO:0003964">
    <property type="term" value="F:RNA-directed DNA polymerase activity"/>
    <property type="evidence" value="ECO:0007669"/>
    <property type="project" value="UniProtKB-KW"/>
</dbReference>
<keyword evidence="17" id="KW-1185">Reference proteome</keyword>
<evidence type="ECO:0000256" key="8">
    <source>
        <dbReference type="ARBA" id="ARBA00022884"/>
    </source>
</evidence>
<dbReference type="GO" id="GO:0003887">
    <property type="term" value="F:DNA-directed DNA polymerase activity"/>
    <property type="evidence" value="ECO:0007669"/>
    <property type="project" value="UniProtKB-KW"/>
</dbReference>
<dbReference type="AlphaFoldDB" id="A0A9Q3H9E0"/>
<evidence type="ECO:0000313" key="16">
    <source>
        <dbReference type="EMBL" id="MBW0496943.1"/>
    </source>
</evidence>
<evidence type="ECO:0000313" key="17">
    <source>
        <dbReference type="Proteomes" id="UP000765509"/>
    </source>
</evidence>
<dbReference type="GO" id="GO:0004519">
    <property type="term" value="F:endonuclease activity"/>
    <property type="evidence" value="ECO:0007669"/>
    <property type="project" value="UniProtKB-KW"/>
</dbReference>
<evidence type="ECO:0000256" key="13">
    <source>
        <dbReference type="ARBA" id="ARBA00048173"/>
    </source>
</evidence>
<dbReference type="InterPro" id="IPR012337">
    <property type="entry name" value="RNaseH-like_sf"/>
</dbReference>
<dbReference type="GO" id="GO:0005634">
    <property type="term" value="C:nucleus"/>
    <property type="evidence" value="ECO:0007669"/>
    <property type="project" value="UniProtKB-ARBA"/>
</dbReference>
<evidence type="ECO:0000256" key="4">
    <source>
        <dbReference type="ARBA" id="ARBA00022723"/>
    </source>
</evidence>
<evidence type="ECO:0000256" key="14">
    <source>
        <dbReference type="ARBA" id="ARBA00049244"/>
    </source>
</evidence>
<keyword evidence="9" id="KW-0229">DNA integration</keyword>
<proteinExistence type="predicted"/>
<dbReference type="OrthoDB" id="7691805at2759"/>
<protein>
    <recommendedName>
        <fullName evidence="15">Integrase catalytic domain-containing protein</fullName>
    </recommendedName>
</protein>
<evidence type="ECO:0000256" key="9">
    <source>
        <dbReference type="ARBA" id="ARBA00022908"/>
    </source>
</evidence>
<dbReference type="Proteomes" id="UP000765509">
    <property type="component" value="Unassembled WGS sequence"/>
</dbReference>
<dbReference type="GO" id="GO:0032196">
    <property type="term" value="P:transposition"/>
    <property type="evidence" value="ECO:0007669"/>
    <property type="project" value="UniProtKB-KW"/>
</dbReference>
<keyword evidence="1" id="KW-0815">Transposition</keyword>
<dbReference type="PROSITE" id="PS50994">
    <property type="entry name" value="INTEGRASE"/>
    <property type="match status" value="1"/>
</dbReference>
<evidence type="ECO:0000256" key="7">
    <source>
        <dbReference type="ARBA" id="ARBA00022842"/>
    </source>
</evidence>
<keyword evidence="11" id="KW-0239">DNA-directed DNA polymerase</keyword>
<dbReference type="GO" id="GO:0016787">
    <property type="term" value="F:hydrolase activity"/>
    <property type="evidence" value="ECO:0007669"/>
    <property type="project" value="UniProtKB-KW"/>
</dbReference>
<evidence type="ECO:0000259" key="15">
    <source>
        <dbReference type="PROSITE" id="PS50994"/>
    </source>
</evidence>
<keyword evidence="11" id="KW-0808">Transferase</keyword>
<dbReference type="InterPro" id="IPR036397">
    <property type="entry name" value="RNaseH_sf"/>
</dbReference>